<keyword evidence="4" id="KW-0597">Phosphoprotein</keyword>
<dbReference type="InterPro" id="IPR009081">
    <property type="entry name" value="PP-bd_ACP"/>
</dbReference>
<dbReference type="Gene3D" id="3.40.50.1820">
    <property type="entry name" value="alpha/beta hydrolase"/>
    <property type="match status" value="1"/>
</dbReference>
<dbReference type="FunFam" id="3.30.300.30:FF:000010">
    <property type="entry name" value="Enterobactin synthetase component F"/>
    <property type="match status" value="1"/>
</dbReference>
<dbReference type="GO" id="GO:0003824">
    <property type="term" value="F:catalytic activity"/>
    <property type="evidence" value="ECO:0007669"/>
    <property type="project" value="InterPro"/>
</dbReference>
<evidence type="ECO:0000256" key="2">
    <source>
        <dbReference type="ARBA" id="ARBA00006432"/>
    </source>
</evidence>
<dbReference type="FunFam" id="3.40.50.980:FF:000002">
    <property type="entry name" value="Enterobactin synthetase component F"/>
    <property type="match status" value="1"/>
</dbReference>
<evidence type="ECO:0000313" key="9">
    <source>
        <dbReference type="EMBL" id="ASS75239.1"/>
    </source>
</evidence>
<evidence type="ECO:0000256" key="5">
    <source>
        <dbReference type="ARBA" id="ARBA00022832"/>
    </source>
</evidence>
<dbReference type="Gene3D" id="3.40.50.980">
    <property type="match status" value="2"/>
</dbReference>
<dbReference type="GO" id="GO:0008610">
    <property type="term" value="P:lipid biosynthetic process"/>
    <property type="evidence" value="ECO:0007669"/>
    <property type="project" value="InterPro"/>
</dbReference>
<dbReference type="Pfam" id="PF00550">
    <property type="entry name" value="PP-binding"/>
    <property type="match status" value="2"/>
</dbReference>
<dbReference type="FunFam" id="2.30.38.10:FF:000001">
    <property type="entry name" value="Non-ribosomal peptide synthetase PvdI"/>
    <property type="match status" value="1"/>
</dbReference>
<dbReference type="SUPFAM" id="SSF56801">
    <property type="entry name" value="Acetyl-CoA synthetase-like"/>
    <property type="match status" value="2"/>
</dbReference>
<dbReference type="GO" id="GO:0006631">
    <property type="term" value="P:fatty acid metabolic process"/>
    <property type="evidence" value="ECO:0007669"/>
    <property type="project" value="UniProtKB-KW"/>
</dbReference>
<dbReference type="PANTHER" id="PTHR45527">
    <property type="entry name" value="NONRIBOSOMAL PEPTIDE SYNTHETASE"/>
    <property type="match status" value="1"/>
</dbReference>
<organism evidence="9 10">
    <name type="scientific">Tumebacillus algifaecis</name>
    <dbReference type="NCBI Taxonomy" id="1214604"/>
    <lineage>
        <taxon>Bacteria</taxon>
        <taxon>Bacillati</taxon>
        <taxon>Bacillota</taxon>
        <taxon>Bacilli</taxon>
        <taxon>Bacillales</taxon>
        <taxon>Alicyclobacillaceae</taxon>
        <taxon>Tumebacillus</taxon>
    </lineage>
</organism>
<dbReference type="FunFam" id="1.10.1200.10:FF:000005">
    <property type="entry name" value="Nonribosomal peptide synthetase 1"/>
    <property type="match status" value="1"/>
</dbReference>
<dbReference type="GO" id="GO:0043041">
    <property type="term" value="P:amino acid activation for nonribosomal peptide biosynthetic process"/>
    <property type="evidence" value="ECO:0007669"/>
    <property type="project" value="TreeGrafter"/>
</dbReference>
<dbReference type="FunFam" id="3.40.50.12780:FF:000013">
    <property type="entry name" value="Long-chain-fatty-acid--AMP ligase FadD32"/>
    <property type="match status" value="1"/>
</dbReference>
<evidence type="ECO:0000259" key="8">
    <source>
        <dbReference type="PROSITE" id="PS50075"/>
    </source>
</evidence>
<dbReference type="Gene3D" id="1.10.1200.10">
    <property type="entry name" value="ACP-like"/>
    <property type="match status" value="1"/>
</dbReference>
<dbReference type="FunFam" id="3.40.50.12780:FF:000012">
    <property type="entry name" value="Non-ribosomal peptide synthetase"/>
    <property type="match status" value="1"/>
</dbReference>
<dbReference type="InterPro" id="IPR010071">
    <property type="entry name" value="AA_adenyl_dom"/>
</dbReference>
<dbReference type="GO" id="GO:0005829">
    <property type="term" value="C:cytosol"/>
    <property type="evidence" value="ECO:0007669"/>
    <property type="project" value="TreeGrafter"/>
</dbReference>
<evidence type="ECO:0000256" key="4">
    <source>
        <dbReference type="ARBA" id="ARBA00022553"/>
    </source>
</evidence>
<accession>A0A223D0F3</accession>
<dbReference type="GO" id="GO:0071766">
    <property type="term" value="P:Actinobacterium-type cell wall biogenesis"/>
    <property type="evidence" value="ECO:0007669"/>
    <property type="project" value="UniProtKB-ARBA"/>
</dbReference>
<dbReference type="InterPro" id="IPR042099">
    <property type="entry name" value="ANL_N_sf"/>
</dbReference>
<dbReference type="GO" id="GO:0031177">
    <property type="term" value="F:phosphopantetheine binding"/>
    <property type="evidence" value="ECO:0007669"/>
    <property type="project" value="InterPro"/>
</dbReference>
<dbReference type="InterPro" id="IPR040097">
    <property type="entry name" value="FAAL/FAAC"/>
</dbReference>
<dbReference type="NCBIfam" id="TIGR01733">
    <property type="entry name" value="AA-adenyl-dom"/>
    <property type="match status" value="1"/>
</dbReference>
<dbReference type="InterPro" id="IPR023213">
    <property type="entry name" value="CAT-like_dom_sf"/>
</dbReference>
<dbReference type="InterPro" id="IPR045851">
    <property type="entry name" value="AMP-bd_C_sf"/>
</dbReference>
<feature type="domain" description="Carrier" evidence="8">
    <location>
        <begin position="1676"/>
        <end position="1751"/>
    </location>
</feature>
<comment type="similarity">
    <text evidence="2">Belongs to the ATP-dependent AMP-binding enzyme family.</text>
</comment>
<keyword evidence="5" id="KW-0276">Fatty acid metabolism</keyword>
<dbReference type="GO" id="GO:0017000">
    <property type="term" value="P:antibiotic biosynthetic process"/>
    <property type="evidence" value="ECO:0007669"/>
    <property type="project" value="UniProtKB-KW"/>
</dbReference>
<dbReference type="EMBL" id="CP022657">
    <property type="protein sequence ID" value="ASS75239.1"/>
    <property type="molecule type" value="Genomic_DNA"/>
</dbReference>
<dbReference type="InterPro" id="IPR036736">
    <property type="entry name" value="ACP-like_sf"/>
</dbReference>
<dbReference type="SMART" id="SM01294">
    <property type="entry name" value="PKS_PP_betabranch"/>
    <property type="match status" value="1"/>
</dbReference>
<dbReference type="InterPro" id="IPR000873">
    <property type="entry name" value="AMP-dep_synth/lig_dom"/>
</dbReference>
<feature type="domain" description="Carrier" evidence="8">
    <location>
        <begin position="601"/>
        <end position="678"/>
    </location>
</feature>
<protein>
    <recommendedName>
        <fullName evidence="8">Carrier domain-containing protein</fullName>
    </recommendedName>
</protein>
<evidence type="ECO:0000256" key="3">
    <source>
        <dbReference type="ARBA" id="ARBA00022450"/>
    </source>
</evidence>
<gene>
    <name evidence="9" type="ORF">CIG75_09760</name>
</gene>
<keyword evidence="10" id="KW-1185">Reference proteome</keyword>
<dbReference type="RefSeq" id="WP_094236487.1">
    <property type="nucleotide sequence ID" value="NZ_CP022657.1"/>
</dbReference>
<dbReference type="InterPro" id="IPR025110">
    <property type="entry name" value="AMP-bd_C"/>
</dbReference>
<dbReference type="CDD" id="cd05931">
    <property type="entry name" value="FAAL"/>
    <property type="match status" value="1"/>
</dbReference>
<keyword evidence="6" id="KW-0443">Lipid metabolism</keyword>
<evidence type="ECO:0000256" key="1">
    <source>
        <dbReference type="ARBA" id="ARBA00001957"/>
    </source>
</evidence>
<dbReference type="OrthoDB" id="9765680at2"/>
<evidence type="ECO:0000313" key="10">
    <source>
        <dbReference type="Proteomes" id="UP000214688"/>
    </source>
</evidence>
<dbReference type="Gene3D" id="3.30.300.30">
    <property type="match status" value="2"/>
</dbReference>
<dbReference type="Pfam" id="PF00501">
    <property type="entry name" value="AMP-binding"/>
    <property type="match status" value="2"/>
</dbReference>
<dbReference type="SUPFAM" id="SSF52777">
    <property type="entry name" value="CoA-dependent acyltransferases"/>
    <property type="match status" value="2"/>
</dbReference>
<keyword evidence="7" id="KW-0045">Antibiotic biosynthesis</keyword>
<comment type="cofactor">
    <cofactor evidence="1">
        <name>pantetheine 4'-phosphate</name>
        <dbReference type="ChEBI" id="CHEBI:47942"/>
    </cofactor>
</comment>
<name>A0A223D0F3_9BACL</name>
<evidence type="ECO:0000256" key="7">
    <source>
        <dbReference type="ARBA" id="ARBA00023194"/>
    </source>
</evidence>
<keyword evidence="3" id="KW-0596">Phosphopantetheine</keyword>
<dbReference type="InterPro" id="IPR020806">
    <property type="entry name" value="PKS_PP-bd"/>
</dbReference>
<dbReference type="GO" id="GO:0044550">
    <property type="term" value="P:secondary metabolite biosynthetic process"/>
    <property type="evidence" value="ECO:0007669"/>
    <property type="project" value="UniProtKB-ARBA"/>
</dbReference>
<dbReference type="Pfam" id="PF13193">
    <property type="entry name" value="AMP-binding_C"/>
    <property type="match status" value="1"/>
</dbReference>
<dbReference type="InterPro" id="IPR006162">
    <property type="entry name" value="Ppantetheine_attach_site"/>
</dbReference>
<dbReference type="PANTHER" id="PTHR45527:SF1">
    <property type="entry name" value="FATTY ACID SYNTHASE"/>
    <property type="match status" value="1"/>
</dbReference>
<dbReference type="Proteomes" id="UP000214688">
    <property type="component" value="Chromosome"/>
</dbReference>
<dbReference type="Gene3D" id="3.30.559.10">
    <property type="entry name" value="Chloramphenicol acetyltransferase-like domain"/>
    <property type="match status" value="1"/>
</dbReference>
<dbReference type="InterPro" id="IPR020845">
    <property type="entry name" value="AMP-binding_CS"/>
</dbReference>
<dbReference type="Gene3D" id="3.30.559.30">
    <property type="entry name" value="Nonribosomal peptide synthetase, condensation domain"/>
    <property type="match status" value="1"/>
</dbReference>
<dbReference type="Gene3D" id="3.40.50.12780">
    <property type="entry name" value="N-terminal domain of ligase-like"/>
    <property type="match status" value="1"/>
</dbReference>
<proteinExistence type="inferred from homology"/>
<dbReference type="CDD" id="cd05930">
    <property type="entry name" value="A_NRPS"/>
    <property type="match status" value="1"/>
</dbReference>
<evidence type="ECO:0000256" key="6">
    <source>
        <dbReference type="ARBA" id="ARBA00023098"/>
    </source>
</evidence>
<dbReference type="SUPFAM" id="SSF47336">
    <property type="entry name" value="ACP-like"/>
    <property type="match status" value="2"/>
</dbReference>
<dbReference type="SMART" id="SM00823">
    <property type="entry name" value="PKS_PP"/>
    <property type="match status" value="2"/>
</dbReference>
<dbReference type="Pfam" id="PF00668">
    <property type="entry name" value="Condensation"/>
    <property type="match status" value="1"/>
</dbReference>
<dbReference type="InterPro" id="IPR001242">
    <property type="entry name" value="Condensation_dom"/>
</dbReference>
<dbReference type="Gene3D" id="2.30.38.10">
    <property type="entry name" value="Luciferase, Domain 3"/>
    <property type="match status" value="1"/>
</dbReference>
<dbReference type="PROSITE" id="PS50075">
    <property type="entry name" value="CARRIER"/>
    <property type="match status" value="2"/>
</dbReference>
<dbReference type="KEGG" id="tab:CIG75_09760"/>
<dbReference type="CDD" id="cd19531">
    <property type="entry name" value="LCL_NRPS-like"/>
    <property type="match status" value="1"/>
</dbReference>
<dbReference type="Pfam" id="PF23024">
    <property type="entry name" value="AMP-dom_DIP2-like"/>
    <property type="match status" value="1"/>
</dbReference>
<sequence>MREMVRGMSSLVELLQKRAIEQPEQVAYTLWSENGEQELTYAQLDLRARALGALLQAKGAEGERALLLYPPGLEYVVAFFGCLYGGVLAVPAYPPRQNGNLGRLQAIVSDADAKFALTTETILTSVEKRFAESPGMEALKWLVAEEIDPALADLWIEPDVGMETLAFLQYTSGSTSAPKGVMLTHGNLLHNLEMIEAAFGTSAESRGVVWLPPYHDMGLIGGILQPLFTGYGMTLMPPVDFIQKPLRWLQAISQTKATVSGGPNFAYELCLQKITPEQRDTLDLSSWENAFTGAEPVRAETLERFAEFFAPCGFRKEAFYPCYGLAEATLFISGGAKEELPHFERVEAAELTQNRVAEAKSEQSSRLLVSCGHGERNGQKVLIVDGESGVPCADGQVGEIWVHGPNVARGYWNREAQTKDTFQAVLATTGEGPFLRTGDLGFAKDGGVYITGRMKDLIIIRGRNYYPQDLEFTVQESHEAVRNSNGAAFAVEIDGEERLVVVQELERAHRKGDHAAVIASMRQAVSEEHQLQLHAVLLIKPASIPKTSSGKIQRYACRDRYLAGTLEVVAGEAWQGAVQETVVEPAVEVRVEDLQPMAEGERQAALEALLTAECADVMQVAQRVIEPERSLHALGMDSLMAVELKHRVETAFTIELTMAEVLDGPSVRELARVVEKRAFAADKPAERAVEAVVGTDASPEQVEFPLTYGQQAMYFMQSLAPDSGAYHISNALRIAQALDVERLRAAFAGLVARHPQLRARFEMQETKPVQRVAERVDVSFATESAAELTEEQLMAQVHAEANRPFDLANGPMIRMKLWSCSDSEHLLLITAHHIAVDFWSFGVLLQEFGELYAQVDEQNGAQELVAIDRYREFVRDQQELLQSAEGTRLEQFWRERVGRDLSMLHLPGDRPRPAVLSDHGAEVSFVLPVELTEALRALAKELGATLYVVLLSAFQVLLHRYTGQEDVVIGSPSAGRNAAKFAGTVGYFVNPVVLRGQVCREEAFAELVEQVRKTVLEALKHQEYPFPLLVEKMQPNRDLSYPPLFNVMFNLQSGALWKEEGLVALALGVAGAKIETGGLVLETVALDRTFTQFDLSLMMGETEGSLRGVFAYSTALFDQATVERMVGHFEALLGGIVKDAKRTVAELPLVTAKEHEQLRVWNGEVGTLHDLCLHQLVEAQVLRTPQEIAVVFEGETLTFAALNARANQLAHALRAQGVTADVPVGIFMERSLELVIGLLAVLKAGGAYVPLDPSYPQERIGWIAEDTQLSVVLTQEALVERIPVKTAHLLCLDRDRELLAAHSETNLETVVKPTDLAYILYTSGSTGRPKGVEIPHRAIVNHMLWMIQAYPLDRTDKILQKTPIGFDASVWEFWAPLLSGAQLVMARPGGHRDSGYLVGAVKEQGITVLQLVPTMLGLLLDEPEIGACTTLRHVFCGGEALSVGLQDRFFQLVNAELHNLYGPTECTIDATVWDCEREQRSVPIGRPITNTQVYVLDADLRPVPALVAGELHIGGAGLARGYRNRPDLTAEKFIPHPFANGERIYKTGDLARYLPDGTLEYLGRLDQQVKIRGFRIELGEIEAVLIEHSDVREAVVTAHEEAGDQRLIAYLTCHNTVAAPDADLRGFLKQKLPEYMVPSAFVVLEALPLLPNGKVDLKSLPVPERGQTNATAPSIPPRTPTEVQLAGMWCEVLGIERVGIADNFFELGGHSLLAMQIVTRIRKQFGVELPVARLFETPTIAELALVVDSSKDVPKVKKMGMTKLSRAAHRIDQQD</sequence>
<dbReference type="FunFam" id="3.40.50.980:FF:000001">
    <property type="entry name" value="Non-ribosomal peptide synthetase"/>
    <property type="match status" value="1"/>
</dbReference>
<reference evidence="9 10" key="1">
    <citation type="journal article" date="2015" name="Int. J. Syst. Evol. Microbiol.">
        <title>Tumebacillus algifaecis sp. nov., isolated from decomposing algal scum.</title>
        <authorList>
            <person name="Wu Y.F."/>
            <person name="Zhang B."/>
            <person name="Xing P."/>
            <person name="Wu Q.L."/>
            <person name="Liu S.J."/>
        </authorList>
    </citation>
    <scope>NUCLEOTIDE SEQUENCE [LARGE SCALE GENOMIC DNA]</scope>
    <source>
        <strain evidence="9 10">THMBR28</strain>
    </source>
</reference>
<dbReference type="PROSITE" id="PS00455">
    <property type="entry name" value="AMP_BINDING"/>
    <property type="match status" value="2"/>
</dbReference>
<dbReference type="PROSITE" id="PS00012">
    <property type="entry name" value="PHOSPHOPANTETHEINE"/>
    <property type="match status" value="1"/>
</dbReference>
<dbReference type="InterPro" id="IPR029058">
    <property type="entry name" value="AB_hydrolase_fold"/>
</dbReference>